<dbReference type="PANTHER" id="PTHR43281">
    <property type="entry name" value="FARNESYL DIPHOSPHATE SYNTHASE"/>
    <property type="match status" value="1"/>
</dbReference>
<dbReference type="InterPro" id="IPR033749">
    <property type="entry name" value="Polyprenyl_synt_CS"/>
</dbReference>
<evidence type="ECO:0000313" key="9">
    <source>
        <dbReference type="Proteomes" id="UP001333102"/>
    </source>
</evidence>
<evidence type="ECO:0000256" key="4">
    <source>
        <dbReference type="ARBA" id="ARBA00022723"/>
    </source>
</evidence>
<organism evidence="8 9">
    <name type="scientific">Geochorda subterranea</name>
    <dbReference type="NCBI Taxonomy" id="3109564"/>
    <lineage>
        <taxon>Bacteria</taxon>
        <taxon>Bacillati</taxon>
        <taxon>Bacillota</taxon>
        <taxon>Limnochordia</taxon>
        <taxon>Limnochordales</taxon>
        <taxon>Geochordaceae</taxon>
        <taxon>Geochorda</taxon>
    </lineage>
</organism>
<reference evidence="9" key="1">
    <citation type="submission" date="2023-12" db="EMBL/GenBank/DDBJ databases">
        <title>Novel isolates from deep terrestrial aquifers shed light on the physiology and ecology of the class Limnochordia.</title>
        <authorList>
            <person name="Karnachuk O.V."/>
            <person name="Lukina A.P."/>
            <person name="Avakyan M.R."/>
            <person name="Kadnikov V."/>
            <person name="Begmatov S."/>
            <person name="Beletsky A.V."/>
            <person name="Mardanov A.V."/>
            <person name="Ravin N.V."/>
        </authorList>
    </citation>
    <scope>NUCLEOTIDE SEQUENCE [LARGE SCALE GENOMIC DNA]</scope>
    <source>
        <strain evidence="9">LN</strain>
    </source>
</reference>
<dbReference type="SUPFAM" id="SSF48576">
    <property type="entry name" value="Terpenoid synthases"/>
    <property type="match status" value="1"/>
</dbReference>
<dbReference type="PROSITE" id="PS00723">
    <property type="entry name" value="POLYPRENYL_SYNTHASE_1"/>
    <property type="match status" value="1"/>
</dbReference>
<dbReference type="EC" id="2.5.1.10" evidence="8"/>
<dbReference type="GO" id="GO:0004337">
    <property type="term" value="F:(2E,6E)-farnesyl diphosphate synthase activity"/>
    <property type="evidence" value="ECO:0007669"/>
    <property type="project" value="UniProtKB-EC"/>
</dbReference>
<dbReference type="CDD" id="cd00685">
    <property type="entry name" value="Trans_IPPS_HT"/>
    <property type="match status" value="1"/>
</dbReference>
<dbReference type="Pfam" id="PF00348">
    <property type="entry name" value="polyprenyl_synt"/>
    <property type="match status" value="1"/>
</dbReference>
<dbReference type="Gene3D" id="1.10.600.10">
    <property type="entry name" value="Farnesyl Diphosphate Synthase"/>
    <property type="match status" value="1"/>
</dbReference>
<gene>
    <name evidence="8" type="ORF">VLY81_08305</name>
</gene>
<comment type="cofactor">
    <cofactor evidence="1">
        <name>Mg(2+)</name>
        <dbReference type="ChEBI" id="CHEBI:18420"/>
    </cofactor>
</comment>
<keyword evidence="9" id="KW-1185">Reference proteome</keyword>
<dbReference type="Proteomes" id="UP001333102">
    <property type="component" value="Chromosome"/>
</dbReference>
<dbReference type="InterPro" id="IPR000092">
    <property type="entry name" value="Polyprenyl_synt"/>
</dbReference>
<accession>A0ABZ1BLQ9</accession>
<dbReference type="SFLD" id="SFLDG01017">
    <property type="entry name" value="Polyprenyl_Transferase_Like"/>
    <property type="match status" value="1"/>
</dbReference>
<dbReference type="InterPro" id="IPR008949">
    <property type="entry name" value="Isoprenoid_synthase_dom_sf"/>
</dbReference>
<keyword evidence="3 7" id="KW-0808">Transferase</keyword>
<dbReference type="PROSITE" id="PS00444">
    <property type="entry name" value="POLYPRENYL_SYNTHASE_2"/>
    <property type="match status" value="1"/>
</dbReference>
<evidence type="ECO:0000256" key="6">
    <source>
        <dbReference type="ARBA" id="ARBA00023229"/>
    </source>
</evidence>
<keyword evidence="5" id="KW-0460">Magnesium</keyword>
<evidence type="ECO:0000313" key="8">
    <source>
        <dbReference type="EMBL" id="WRP13453.1"/>
    </source>
</evidence>
<name>A0ABZ1BLQ9_9FIRM</name>
<sequence length="299" mass="31412">MDEHRQGTRRAGAYLARWAAQVEAELERLLPAESEPPQVLHRAMRYATLSPGKRLRAVLAVAACEAVGADGDRALALGAAIEMIHAYSLVHDDLPAMDDDDWRRGRPSCHRAFGEGIAILAGDALQTLAFEVLSQLPARAGIQPATAVAVSAVLARAAGSRGMAGGQAADLAAVGRAVDAATLSFIHRHKTGALIRASLVSGALVGLDEGEAGLRHPAVEALGRFGESLGVAFQIVDDLLDAGDERKAHEASYARLLGAERAVQEADRLTQEALAALQALGPSGELLGDMARLLRHREA</sequence>
<dbReference type="NCBIfam" id="NF045485">
    <property type="entry name" value="FPPsyn"/>
    <property type="match status" value="1"/>
</dbReference>
<evidence type="ECO:0000256" key="7">
    <source>
        <dbReference type="RuleBase" id="RU004466"/>
    </source>
</evidence>
<evidence type="ECO:0000256" key="5">
    <source>
        <dbReference type="ARBA" id="ARBA00022842"/>
    </source>
</evidence>
<dbReference type="RefSeq" id="WP_324667698.1">
    <property type="nucleotide sequence ID" value="NZ_CP141614.1"/>
</dbReference>
<keyword evidence="4" id="KW-0479">Metal-binding</keyword>
<keyword evidence="6" id="KW-0414">Isoprene biosynthesis</keyword>
<evidence type="ECO:0000256" key="2">
    <source>
        <dbReference type="ARBA" id="ARBA00006706"/>
    </source>
</evidence>
<evidence type="ECO:0000256" key="3">
    <source>
        <dbReference type="ARBA" id="ARBA00022679"/>
    </source>
</evidence>
<comment type="similarity">
    <text evidence="2 7">Belongs to the FPP/GGPP synthase family.</text>
</comment>
<evidence type="ECO:0000256" key="1">
    <source>
        <dbReference type="ARBA" id="ARBA00001946"/>
    </source>
</evidence>
<dbReference type="SFLD" id="SFLDS00005">
    <property type="entry name" value="Isoprenoid_Synthase_Type_I"/>
    <property type="match status" value="1"/>
</dbReference>
<protein>
    <submittedName>
        <fullName evidence="8">Farnesyl diphosphate synthase</fullName>
        <ecNumber evidence="8">2.5.1.10</ecNumber>
    </submittedName>
</protein>
<dbReference type="PANTHER" id="PTHR43281:SF1">
    <property type="entry name" value="FARNESYL DIPHOSPHATE SYNTHASE"/>
    <property type="match status" value="1"/>
</dbReference>
<dbReference type="InterPro" id="IPR053378">
    <property type="entry name" value="Prenyl_diphosphate_synthase"/>
</dbReference>
<proteinExistence type="inferred from homology"/>
<dbReference type="EMBL" id="CP141614">
    <property type="protein sequence ID" value="WRP13453.1"/>
    <property type="molecule type" value="Genomic_DNA"/>
</dbReference>